<dbReference type="AlphaFoldDB" id="A0AAV7LBS9"/>
<evidence type="ECO:0000313" key="2">
    <source>
        <dbReference type="Proteomes" id="UP001066276"/>
    </source>
</evidence>
<name>A0AAV7LBS9_PLEWA</name>
<dbReference type="EMBL" id="JANPWB010000015">
    <property type="protein sequence ID" value="KAJ1087940.1"/>
    <property type="molecule type" value="Genomic_DNA"/>
</dbReference>
<keyword evidence="2" id="KW-1185">Reference proteome</keyword>
<evidence type="ECO:0000313" key="1">
    <source>
        <dbReference type="EMBL" id="KAJ1087940.1"/>
    </source>
</evidence>
<dbReference type="Proteomes" id="UP001066276">
    <property type="component" value="Chromosome 11"/>
</dbReference>
<reference evidence="1" key="1">
    <citation type="journal article" date="2022" name="bioRxiv">
        <title>Sequencing and chromosome-scale assembly of the giantPleurodeles waltlgenome.</title>
        <authorList>
            <person name="Brown T."/>
            <person name="Elewa A."/>
            <person name="Iarovenko S."/>
            <person name="Subramanian E."/>
            <person name="Araus A.J."/>
            <person name="Petzold A."/>
            <person name="Susuki M."/>
            <person name="Suzuki K.-i.T."/>
            <person name="Hayashi T."/>
            <person name="Toyoda A."/>
            <person name="Oliveira C."/>
            <person name="Osipova E."/>
            <person name="Leigh N.D."/>
            <person name="Simon A."/>
            <person name="Yun M.H."/>
        </authorList>
    </citation>
    <scope>NUCLEOTIDE SEQUENCE</scope>
    <source>
        <strain evidence="1">20211129_DDA</strain>
        <tissue evidence="1">Liver</tissue>
    </source>
</reference>
<organism evidence="1 2">
    <name type="scientific">Pleurodeles waltl</name>
    <name type="common">Iberian ribbed newt</name>
    <dbReference type="NCBI Taxonomy" id="8319"/>
    <lineage>
        <taxon>Eukaryota</taxon>
        <taxon>Metazoa</taxon>
        <taxon>Chordata</taxon>
        <taxon>Craniata</taxon>
        <taxon>Vertebrata</taxon>
        <taxon>Euteleostomi</taxon>
        <taxon>Amphibia</taxon>
        <taxon>Batrachia</taxon>
        <taxon>Caudata</taxon>
        <taxon>Salamandroidea</taxon>
        <taxon>Salamandridae</taxon>
        <taxon>Pleurodelinae</taxon>
        <taxon>Pleurodeles</taxon>
    </lineage>
</organism>
<accession>A0AAV7LBS9</accession>
<proteinExistence type="predicted"/>
<protein>
    <submittedName>
        <fullName evidence="1">Uncharacterized protein</fullName>
    </submittedName>
</protein>
<gene>
    <name evidence="1" type="ORF">NDU88_001099</name>
</gene>
<sequence length="151" mass="16568">MGGRRPCPHSGCQKGEDSNNLLSQATLLLETAVGASPGLWQPWTGPLFSLGHGSERHIRECLLVPWGSLLKAFHSAGAPLKVLLLLLPLSRAPGASRSMHLTRSDLQNARVARSGFSGHIQRFPNHEEKTKALSRRLWIIKTEDFPGAMQF</sequence>
<comment type="caution">
    <text evidence="1">The sequence shown here is derived from an EMBL/GenBank/DDBJ whole genome shotgun (WGS) entry which is preliminary data.</text>
</comment>